<dbReference type="SUPFAM" id="SSF50978">
    <property type="entry name" value="WD40 repeat-like"/>
    <property type="match status" value="1"/>
</dbReference>
<dbReference type="EMBL" id="KI925454">
    <property type="protein sequence ID" value="ETW87604.1"/>
    <property type="molecule type" value="Genomic_DNA"/>
</dbReference>
<evidence type="ECO:0000313" key="11">
    <source>
        <dbReference type="EMBL" id="ETW87604.1"/>
    </source>
</evidence>
<dbReference type="Proteomes" id="UP000030671">
    <property type="component" value="Unassembled WGS sequence"/>
</dbReference>
<gene>
    <name evidence="11" type="ORF">HETIRDRAFT_378704</name>
</gene>
<dbReference type="InterPro" id="IPR019775">
    <property type="entry name" value="WD40_repeat_CS"/>
</dbReference>
<dbReference type="InterPro" id="IPR001680">
    <property type="entry name" value="WD40_rpt"/>
</dbReference>
<dbReference type="SMART" id="SM00320">
    <property type="entry name" value="WD40"/>
    <property type="match status" value="7"/>
</dbReference>
<dbReference type="GeneID" id="20671934"/>
<keyword evidence="3" id="KW-0507">mRNA processing</keyword>
<dbReference type="PROSITE" id="PS50294">
    <property type="entry name" value="WD_REPEATS_REGION"/>
    <property type="match status" value="4"/>
</dbReference>
<protein>
    <recommendedName>
        <fullName evidence="8">Pre-mRNA-processing factor 17</fullName>
    </recommendedName>
</protein>
<dbReference type="Gene3D" id="2.130.10.10">
    <property type="entry name" value="YVTN repeat-like/Quinoprotein amine dehydrogenase"/>
    <property type="match status" value="1"/>
</dbReference>
<evidence type="ECO:0000256" key="8">
    <source>
        <dbReference type="ARBA" id="ARBA00068146"/>
    </source>
</evidence>
<comment type="subcellular location">
    <subcellularLocation>
        <location evidence="1">Nucleus</location>
    </subcellularLocation>
</comment>
<dbReference type="PROSITE" id="PS50082">
    <property type="entry name" value="WD_REPEATS_2"/>
    <property type="match status" value="5"/>
</dbReference>
<dbReference type="OrthoDB" id="10257301at2759"/>
<evidence type="ECO:0000256" key="10">
    <source>
        <dbReference type="SAM" id="MobiDB-lite"/>
    </source>
</evidence>
<evidence type="ECO:0000256" key="4">
    <source>
        <dbReference type="ARBA" id="ARBA00022728"/>
    </source>
</evidence>
<evidence type="ECO:0000256" key="5">
    <source>
        <dbReference type="ARBA" id="ARBA00022737"/>
    </source>
</evidence>
<feature type="repeat" description="WD" evidence="9">
    <location>
        <begin position="547"/>
        <end position="580"/>
    </location>
</feature>
<evidence type="ECO:0000256" key="1">
    <source>
        <dbReference type="ARBA" id="ARBA00004123"/>
    </source>
</evidence>
<keyword evidence="4" id="KW-0747">Spliceosome</keyword>
<accession>W4KPH2</accession>
<dbReference type="GO" id="GO:0071013">
    <property type="term" value="C:catalytic step 2 spliceosome"/>
    <property type="evidence" value="ECO:0007669"/>
    <property type="project" value="InterPro"/>
</dbReference>
<dbReference type="FunFam" id="2.130.10.10:FF:000034">
    <property type="entry name" value="Pre-mRNA-processing factor 17, putative"/>
    <property type="match status" value="1"/>
</dbReference>
<organism evidence="11 12">
    <name type="scientific">Heterobasidion irregulare (strain TC 32-1)</name>
    <dbReference type="NCBI Taxonomy" id="747525"/>
    <lineage>
        <taxon>Eukaryota</taxon>
        <taxon>Fungi</taxon>
        <taxon>Dikarya</taxon>
        <taxon>Basidiomycota</taxon>
        <taxon>Agaricomycotina</taxon>
        <taxon>Agaricomycetes</taxon>
        <taxon>Russulales</taxon>
        <taxon>Bondarzewiaceae</taxon>
        <taxon>Heterobasidion</taxon>
        <taxon>Heterobasidion annosum species complex</taxon>
    </lineage>
</organism>
<sequence length="580" mass="65014">MSLIPGYSSDEDNDYISHIKDAFNLSSLPSAKRPRVEVSAPPRTAFQAAPDVLAEDPLKQTSLITRPTDTQMHVNIPYSEMTLPVQGPENPFGDRNRFKNQNALAGHVEEQAMTEHAFRAQHLTHAILGYSANPSVDLNAPAFLGSKDAAESNGFATINMIRAPKGKKKELKRKRNAAGDLEVVDGEGAYVGPWASWQGDEPTNLVPEGADVEEEPEEEEEEEIVTKKAKPKRGTYGQETSVFHGKSMSDYQGRTYMSPPLGEAPHLQAEPGSQESFIPKVCVHTWTGHTQGVSVIRLFPDTGHLLLSGSMDTKIKLWDVYTHGNCLRTFHGHVKAVKDVTFSNDGRKFLSCGYDRQMKLWDTETGQCLQRFSNGKIPYVVKFHPDEDKQHIFLAGMSDKKIIQYDMNTGEITQEYDQHLGPVNTITFVDENRRFVTTSDDKTIRAWDYDIPVVIKYIAEPHMHSMPAVTLHPSKKYFAAQSLDNQILIYSTDNFRQNRKKRFAGHSVAGYACQVGFSPDGKWISSGDGEGNVVFWDWKTGRIKSRLKAHSKVVIAHEWLPHESSKVVTASWDGLIKLWD</sequence>
<feature type="repeat" description="WD" evidence="9">
    <location>
        <begin position="330"/>
        <end position="371"/>
    </location>
</feature>
<evidence type="ECO:0000256" key="2">
    <source>
        <dbReference type="ARBA" id="ARBA00022574"/>
    </source>
</evidence>
<evidence type="ECO:0000256" key="7">
    <source>
        <dbReference type="ARBA" id="ARBA00023242"/>
    </source>
</evidence>
<feature type="repeat" description="WD" evidence="9">
    <location>
        <begin position="416"/>
        <end position="448"/>
    </location>
</feature>
<dbReference type="GO" id="GO:0000398">
    <property type="term" value="P:mRNA splicing, via spliceosome"/>
    <property type="evidence" value="ECO:0007669"/>
    <property type="project" value="InterPro"/>
</dbReference>
<dbReference type="PROSITE" id="PS00678">
    <property type="entry name" value="WD_REPEATS_1"/>
    <property type="match status" value="1"/>
</dbReference>
<reference evidence="11 12" key="1">
    <citation type="journal article" date="2012" name="New Phytol.">
        <title>Insight into trade-off between wood decay and parasitism from the genome of a fungal forest pathogen.</title>
        <authorList>
            <person name="Olson A."/>
            <person name="Aerts A."/>
            <person name="Asiegbu F."/>
            <person name="Belbahri L."/>
            <person name="Bouzid O."/>
            <person name="Broberg A."/>
            <person name="Canback B."/>
            <person name="Coutinho P.M."/>
            <person name="Cullen D."/>
            <person name="Dalman K."/>
            <person name="Deflorio G."/>
            <person name="van Diepen L.T."/>
            <person name="Dunand C."/>
            <person name="Duplessis S."/>
            <person name="Durling M."/>
            <person name="Gonthier P."/>
            <person name="Grimwood J."/>
            <person name="Fossdal C.G."/>
            <person name="Hansson D."/>
            <person name="Henrissat B."/>
            <person name="Hietala A."/>
            <person name="Himmelstrand K."/>
            <person name="Hoffmeister D."/>
            <person name="Hogberg N."/>
            <person name="James T.Y."/>
            <person name="Karlsson M."/>
            <person name="Kohler A."/>
            <person name="Kues U."/>
            <person name="Lee Y.H."/>
            <person name="Lin Y.C."/>
            <person name="Lind M."/>
            <person name="Lindquist E."/>
            <person name="Lombard V."/>
            <person name="Lucas S."/>
            <person name="Lunden K."/>
            <person name="Morin E."/>
            <person name="Murat C."/>
            <person name="Park J."/>
            <person name="Raffaello T."/>
            <person name="Rouze P."/>
            <person name="Salamov A."/>
            <person name="Schmutz J."/>
            <person name="Solheim H."/>
            <person name="Stahlberg J."/>
            <person name="Velez H."/>
            <person name="de Vries R.P."/>
            <person name="Wiebenga A."/>
            <person name="Woodward S."/>
            <person name="Yakovlev I."/>
            <person name="Garbelotto M."/>
            <person name="Martin F."/>
            <person name="Grigoriev I.V."/>
            <person name="Stenlid J."/>
        </authorList>
    </citation>
    <scope>NUCLEOTIDE SEQUENCE [LARGE SCALE GENOMIC DNA]</scope>
    <source>
        <strain evidence="11 12">TC 32-1</strain>
    </source>
</reference>
<dbReference type="eggNOG" id="KOG0282">
    <property type="taxonomic scope" value="Eukaryota"/>
</dbReference>
<dbReference type="HOGENOM" id="CLU_022571_2_1_1"/>
<dbReference type="GO" id="GO:0003729">
    <property type="term" value="F:mRNA binding"/>
    <property type="evidence" value="ECO:0007669"/>
    <property type="project" value="TreeGrafter"/>
</dbReference>
<feature type="compositionally biased region" description="Acidic residues" evidence="10">
    <location>
        <begin position="210"/>
        <end position="223"/>
    </location>
</feature>
<dbReference type="FunCoup" id="W4KPH2">
    <property type="interactions" value="562"/>
</dbReference>
<dbReference type="CDD" id="cd00200">
    <property type="entry name" value="WD40"/>
    <property type="match status" value="1"/>
</dbReference>
<keyword evidence="7" id="KW-0539">Nucleus</keyword>
<dbReference type="AlphaFoldDB" id="W4KPH2"/>
<dbReference type="STRING" id="747525.W4KPH2"/>
<dbReference type="InterPro" id="IPR015943">
    <property type="entry name" value="WD40/YVTN_repeat-like_dom_sf"/>
</dbReference>
<evidence type="ECO:0000256" key="3">
    <source>
        <dbReference type="ARBA" id="ARBA00022664"/>
    </source>
</evidence>
<keyword evidence="5" id="KW-0677">Repeat</keyword>
<dbReference type="InterPro" id="IPR036322">
    <property type="entry name" value="WD40_repeat_dom_sf"/>
</dbReference>
<evidence type="ECO:0000313" key="12">
    <source>
        <dbReference type="Proteomes" id="UP000030671"/>
    </source>
</evidence>
<feature type="region of interest" description="Disordered" evidence="10">
    <location>
        <begin position="193"/>
        <end position="244"/>
    </location>
</feature>
<dbReference type="KEGG" id="hir:HETIRDRAFT_378704"/>
<keyword evidence="12" id="KW-1185">Reference proteome</keyword>
<keyword evidence="6" id="KW-0508">mRNA splicing</keyword>
<feature type="repeat" description="WD" evidence="9">
    <location>
        <begin position="515"/>
        <end position="546"/>
    </location>
</feature>
<name>W4KPH2_HETIT</name>
<dbReference type="PRINTS" id="PR00320">
    <property type="entry name" value="GPROTEINBRPT"/>
</dbReference>
<feature type="repeat" description="WD" evidence="9">
    <location>
        <begin position="286"/>
        <end position="320"/>
    </location>
</feature>
<evidence type="ECO:0000256" key="9">
    <source>
        <dbReference type="PROSITE-ProRule" id="PRU00221"/>
    </source>
</evidence>
<evidence type="ECO:0000256" key="6">
    <source>
        <dbReference type="ARBA" id="ARBA00023187"/>
    </source>
</evidence>
<dbReference type="Pfam" id="PF00400">
    <property type="entry name" value="WD40"/>
    <property type="match status" value="5"/>
</dbReference>
<proteinExistence type="predicted"/>
<dbReference type="InterPro" id="IPR020472">
    <property type="entry name" value="WD40_PAC1"/>
</dbReference>
<dbReference type="PANTHER" id="PTHR43979:SF1">
    <property type="entry name" value="PRE-MRNA-PROCESSING FACTOR 17"/>
    <property type="match status" value="1"/>
</dbReference>
<dbReference type="PANTHER" id="PTHR43979">
    <property type="entry name" value="PRE-MRNA-PROCESSING FACTOR 17"/>
    <property type="match status" value="1"/>
</dbReference>
<dbReference type="InParanoid" id="W4KPH2"/>
<keyword evidence="2 9" id="KW-0853">WD repeat</keyword>
<dbReference type="RefSeq" id="XP_009541487.1">
    <property type="nucleotide sequence ID" value="XM_009543192.1"/>
</dbReference>
<dbReference type="InterPro" id="IPR032847">
    <property type="entry name" value="PRPF17"/>
</dbReference>